<feature type="compositionally biased region" description="Polar residues" evidence="1">
    <location>
        <begin position="43"/>
        <end position="56"/>
    </location>
</feature>
<dbReference type="Proteomes" id="UP000315010">
    <property type="component" value="Unassembled WGS sequence"/>
</dbReference>
<organism evidence="2 3">
    <name type="scientific">Novipirellula herctigrandis</name>
    <dbReference type="NCBI Taxonomy" id="2527986"/>
    <lineage>
        <taxon>Bacteria</taxon>
        <taxon>Pseudomonadati</taxon>
        <taxon>Planctomycetota</taxon>
        <taxon>Planctomycetia</taxon>
        <taxon>Pirellulales</taxon>
        <taxon>Pirellulaceae</taxon>
        <taxon>Novipirellula</taxon>
    </lineage>
</organism>
<feature type="region of interest" description="Disordered" evidence="1">
    <location>
        <begin position="1"/>
        <end position="66"/>
    </location>
</feature>
<proteinExistence type="predicted"/>
<evidence type="ECO:0000313" key="3">
    <source>
        <dbReference type="Proteomes" id="UP000315010"/>
    </source>
</evidence>
<comment type="caution">
    <text evidence="2">The sequence shown here is derived from an EMBL/GenBank/DDBJ whole genome shotgun (WGS) entry which is preliminary data.</text>
</comment>
<keyword evidence="3" id="KW-1185">Reference proteome</keyword>
<protein>
    <submittedName>
        <fullName evidence="2">Uncharacterized protein</fullName>
    </submittedName>
</protein>
<evidence type="ECO:0000256" key="1">
    <source>
        <dbReference type="SAM" id="MobiDB-lite"/>
    </source>
</evidence>
<dbReference type="RefSeq" id="WP_146404129.1">
    <property type="nucleotide sequence ID" value="NZ_SJPJ01000002.1"/>
</dbReference>
<dbReference type="AlphaFoldDB" id="A0A5C5YN34"/>
<dbReference type="OrthoDB" id="282142at2"/>
<feature type="compositionally biased region" description="Basic and acidic residues" evidence="1">
    <location>
        <begin position="7"/>
        <end position="22"/>
    </location>
</feature>
<reference evidence="2 3" key="1">
    <citation type="submission" date="2019-02" db="EMBL/GenBank/DDBJ databases">
        <title>Deep-cultivation of Planctomycetes and their phenomic and genomic characterization uncovers novel biology.</title>
        <authorList>
            <person name="Wiegand S."/>
            <person name="Jogler M."/>
            <person name="Boedeker C."/>
            <person name="Pinto D."/>
            <person name="Vollmers J."/>
            <person name="Rivas-Marin E."/>
            <person name="Kohn T."/>
            <person name="Peeters S.H."/>
            <person name="Heuer A."/>
            <person name="Rast P."/>
            <person name="Oberbeckmann S."/>
            <person name="Bunk B."/>
            <person name="Jeske O."/>
            <person name="Meyerdierks A."/>
            <person name="Storesund J.E."/>
            <person name="Kallscheuer N."/>
            <person name="Luecker S."/>
            <person name="Lage O.M."/>
            <person name="Pohl T."/>
            <person name="Merkel B.J."/>
            <person name="Hornburger P."/>
            <person name="Mueller R.-W."/>
            <person name="Bruemmer F."/>
            <person name="Labrenz M."/>
            <person name="Spormann A.M."/>
            <person name="Op Den Camp H."/>
            <person name="Overmann J."/>
            <person name="Amann R."/>
            <person name="Jetten M.S.M."/>
            <person name="Mascher T."/>
            <person name="Medema M.H."/>
            <person name="Devos D.P."/>
            <person name="Kaster A.-K."/>
            <person name="Ovreas L."/>
            <person name="Rohde M."/>
            <person name="Galperin M.Y."/>
            <person name="Jogler C."/>
        </authorList>
    </citation>
    <scope>NUCLEOTIDE SEQUENCE [LARGE SCALE GENOMIC DNA]</scope>
    <source>
        <strain evidence="2 3">CA13</strain>
    </source>
</reference>
<evidence type="ECO:0000313" key="2">
    <source>
        <dbReference type="EMBL" id="TWT76341.1"/>
    </source>
</evidence>
<accession>A0A5C5YN34</accession>
<gene>
    <name evidence="2" type="ORF">CA13_68350</name>
</gene>
<name>A0A5C5YN34_9BACT</name>
<dbReference type="EMBL" id="SJPJ01000002">
    <property type="protein sequence ID" value="TWT76341.1"/>
    <property type="molecule type" value="Genomic_DNA"/>
</dbReference>
<sequence>MLPYRSRRIEKPKTVRHFRQDDGGSASTSGIIHRIDRSHRKPQQTLPAIESTSNPSAEIGRQITGDLPPESLLKLHGEELIERLQNWAADLDAREATLNSRAALQEHRERQFRVQQQSTLAELAEQARAAKRAEVAIRHRARQMAFEVDES</sequence>